<dbReference type="RefSeq" id="WP_209904480.1">
    <property type="nucleotide sequence ID" value="NZ_BAAAJW010000017.1"/>
</dbReference>
<evidence type="ECO:0000313" key="3">
    <source>
        <dbReference type="Proteomes" id="UP001519290"/>
    </source>
</evidence>
<feature type="region of interest" description="Disordered" evidence="1">
    <location>
        <begin position="1"/>
        <end position="31"/>
    </location>
</feature>
<dbReference type="EMBL" id="JAGIOD010000002">
    <property type="protein sequence ID" value="MBP2383699.1"/>
    <property type="molecule type" value="Genomic_DNA"/>
</dbReference>
<evidence type="ECO:0008006" key="4">
    <source>
        <dbReference type="Google" id="ProtNLM"/>
    </source>
</evidence>
<proteinExistence type="predicted"/>
<reference evidence="2 3" key="1">
    <citation type="submission" date="2021-03" db="EMBL/GenBank/DDBJ databases">
        <title>Sequencing the genomes of 1000 actinobacteria strains.</title>
        <authorList>
            <person name="Klenk H.-P."/>
        </authorList>
    </citation>
    <scope>NUCLEOTIDE SEQUENCE [LARGE SCALE GENOMIC DNA]</scope>
    <source>
        <strain evidence="2 3">DSM 14566</strain>
    </source>
</reference>
<accession>A0ABS4X5G3</accession>
<sequence>MDEHTSDEDLHDTDETVEAGEVPGVEDADVPAVPHPVNWNLLSSDDLEAELLALNEWVTWLRTTYGLPASVIPPFWHRHDELRWELSALHLHWLGAYDPEQNASAPIGWHRDFADARQRLRDWVAASGTRLDRDRPTRQTVWPGEQPTEPIEDTTIADRDGDFVQYVLDEVAARREAEDAFFAGIDLDTGELT</sequence>
<organism evidence="2 3">
    <name type="scientific">Brachybacterium sacelli</name>
    <dbReference type="NCBI Taxonomy" id="173364"/>
    <lineage>
        <taxon>Bacteria</taxon>
        <taxon>Bacillati</taxon>
        <taxon>Actinomycetota</taxon>
        <taxon>Actinomycetes</taxon>
        <taxon>Micrococcales</taxon>
        <taxon>Dermabacteraceae</taxon>
        <taxon>Brachybacterium</taxon>
    </lineage>
</organism>
<protein>
    <recommendedName>
        <fullName evidence="4">DUF4913 domain-containing protein</fullName>
    </recommendedName>
</protein>
<feature type="compositionally biased region" description="Acidic residues" evidence="1">
    <location>
        <begin position="9"/>
        <end position="29"/>
    </location>
</feature>
<evidence type="ECO:0000256" key="1">
    <source>
        <dbReference type="SAM" id="MobiDB-lite"/>
    </source>
</evidence>
<gene>
    <name evidence="2" type="ORF">JOF43_003688</name>
</gene>
<keyword evidence="3" id="KW-1185">Reference proteome</keyword>
<evidence type="ECO:0000313" key="2">
    <source>
        <dbReference type="EMBL" id="MBP2383699.1"/>
    </source>
</evidence>
<name>A0ABS4X5G3_9MICO</name>
<dbReference type="Proteomes" id="UP001519290">
    <property type="component" value="Unassembled WGS sequence"/>
</dbReference>
<comment type="caution">
    <text evidence="2">The sequence shown here is derived from an EMBL/GenBank/DDBJ whole genome shotgun (WGS) entry which is preliminary data.</text>
</comment>